<keyword evidence="6" id="KW-0282">Flagellum</keyword>
<dbReference type="GO" id="GO:0071978">
    <property type="term" value="P:bacterial-type flagellum-dependent swarming motility"/>
    <property type="evidence" value="ECO:0007669"/>
    <property type="project" value="TreeGrafter"/>
</dbReference>
<dbReference type="Proteomes" id="UP000002217">
    <property type="component" value="Chromosome"/>
</dbReference>
<dbReference type="NCBIfam" id="TIGR02490">
    <property type="entry name" value="flgF"/>
    <property type="match status" value="1"/>
</dbReference>
<feature type="domain" description="Flagellar hook protein FlgE/F/G-like D1" evidence="5">
    <location>
        <begin position="95"/>
        <end position="158"/>
    </location>
</feature>
<dbReference type="Pfam" id="PF22692">
    <property type="entry name" value="LlgE_F_G_D1"/>
    <property type="match status" value="1"/>
</dbReference>
<dbReference type="InterPro" id="IPR001444">
    <property type="entry name" value="Flag_bb_rod_N"/>
</dbReference>
<reference evidence="6 7" key="1">
    <citation type="journal article" date="2009" name="Stand. Genomic Sci.">
        <title>Complete genome sequence of Desulfotomaculum acetoxidans type strain (5575).</title>
        <authorList>
            <person name="Spring S."/>
            <person name="Lapidus A."/>
            <person name="Schroder M."/>
            <person name="Gleim D."/>
            <person name="Sims D."/>
            <person name="Meincke L."/>
            <person name="Glavina Del Rio T."/>
            <person name="Tice H."/>
            <person name="Copeland A."/>
            <person name="Cheng J.F."/>
            <person name="Lucas S."/>
            <person name="Chen F."/>
            <person name="Nolan M."/>
            <person name="Bruce D."/>
            <person name="Goodwin L."/>
            <person name="Pitluck S."/>
            <person name="Ivanova N."/>
            <person name="Mavromatis K."/>
            <person name="Mikhailova N."/>
            <person name="Pati A."/>
            <person name="Chen A."/>
            <person name="Palaniappan K."/>
            <person name="Land M."/>
            <person name="Hauser L."/>
            <person name="Chang Y.J."/>
            <person name="Jeffries C.D."/>
            <person name="Chain P."/>
            <person name="Saunders E."/>
            <person name="Brettin T."/>
            <person name="Detter J.C."/>
            <person name="Goker M."/>
            <person name="Bristow J."/>
            <person name="Eisen J.A."/>
            <person name="Markowitz V."/>
            <person name="Hugenholtz P."/>
            <person name="Kyrpides N.C."/>
            <person name="Klenk H.P."/>
            <person name="Han C."/>
        </authorList>
    </citation>
    <scope>NUCLEOTIDE SEQUENCE [LARGE SCALE GENOMIC DNA]</scope>
    <source>
        <strain evidence="7">ATCC 49208 / DSM 771 / VKM B-1644</strain>
    </source>
</reference>
<dbReference type="RefSeq" id="WP_015756342.1">
    <property type="nucleotide sequence ID" value="NC_013216.1"/>
</dbReference>
<organism evidence="6 7">
    <name type="scientific">Desulfofarcimen acetoxidans (strain ATCC 49208 / DSM 771 / KCTC 5769 / VKM B-1644 / 5575)</name>
    <name type="common">Desulfotomaculum acetoxidans</name>
    <dbReference type="NCBI Taxonomy" id="485916"/>
    <lineage>
        <taxon>Bacteria</taxon>
        <taxon>Bacillati</taxon>
        <taxon>Bacillota</taxon>
        <taxon>Clostridia</taxon>
        <taxon>Eubacteriales</taxon>
        <taxon>Peptococcaceae</taxon>
        <taxon>Desulfofarcimen</taxon>
    </lineage>
</organism>
<dbReference type="PANTHER" id="PTHR30435">
    <property type="entry name" value="FLAGELLAR PROTEIN"/>
    <property type="match status" value="1"/>
</dbReference>
<dbReference type="OrthoDB" id="9804559at2"/>
<keyword evidence="6" id="KW-0969">Cilium</keyword>
<dbReference type="eggNOG" id="COG4786">
    <property type="taxonomic scope" value="Bacteria"/>
</dbReference>
<dbReference type="GO" id="GO:0030694">
    <property type="term" value="C:bacterial-type flagellum basal body, rod"/>
    <property type="evidence" value="ECO:0007669"/>
    <property type="project" value="InterPro"/>
</dbReference>
<keyword evidence="2" id="KW-0975">Bacterial flagellum</keyword>
<gene>
    <name evidence="6" type="ordered locus">Dtox_0710</name>
</gene>
<comment type="similarity">
    <text evidence="1 2">Belongs to the flagella basal body rod proteins family.</text>
</comment>
<dbReference type="SUPFAM" id="SSF117143">
    <property type="entry name" value="Flagellar hook protein flgE"/>
    <property type="match status" value="1"/>
</dbReference>
<feature type="domain" description="Flagellar basal body rod protein N-terminal" evidence="3">
    <location>
        <begin position="5"/>
        <end position="35"/>
    </location>
</feature>
<proteinExistence type="inferred from homology"/>
<dbReference type="HOGENOM" id="CLU_013687_0_0_9"/>
<evidence type="ECO:0000259" key="3">
    <source>
        <dbReference type="Pfam" id="PF00460"/>
    </source>
</evidence>
<feature type="domain" description="Flagellar basal-body/hook protein C-terminal" evidence="4">
    <location>
        <begin position="205"/>
        <end position="249"/>
    </location>
</feature>
<evidence type="ECO:0000313" key="6">
    <source>
        <dbReference type="EMBL" id="ACV61624.1"/>
    </source>
</evidence>
<accession>C8W1H9</accession>
<dbReference type="KEGG" id="dae:Dtox_0710"/>
<evidence type="ECO:0000259" key="5">
    <source>
        <dbReference type="Pfam" id="PF22692"/>
    </source>
</evidence>
<evidence type="ECO:0000259" key="4">
    <source>
        <dbReference type="Pfam" id="PF06429"/>
    </source>
</evidence>
<evidence type="ECO:0000256" key="2">
    <source>
        <dbReference type="RuleBase" id="RU362116"/>
    </source>
</evidence>
<dbReference type="InterPro" id="IPR019776">
    <property type="entry name" value="Flagellar_basal_body_rod_CS"/>
</dbReference>
<name>C8W1H9_DESAS</name>
<dbReference type="PANTHER" id="PTHR30435:SF19">
    <property type="entry name" value="FLAGELLAR BASAL-BODY ROD PROTEIN FLGG"/>
    <property type="match status" value="1"/>
</dbReference>
<dbReference type="AlphaFoldDB" id="C8W1H9"/>
<protein>
    <submittedName>
        <fullName evidence="6">Flagellar basal-body rod protein FlgF</fullName>
    </submittedName>
</protein>
<keyword evidence="6" id="KW-0966">Cell projection</keyword>
<dbReference type="InterPro" id="IPR012836">
    <property type="entry name" value="FlgF"/>
</dbReference>
<evidence type="ECO:0000256" key="1">
    <source>
        <dbReference type="ARBA" id="ARBA00009677"/>
    </source>
</evidence>
<dbReference type="Pfam" id="PF00460">
    <property type="entry name" value="Flg_bb_rod"/>
    <property type="match status" value="1"/>
</dbReference>
<dbReference type="NCBIfam" id="TIGR03506">
    <property type="entry name" value="FlgEFG_subfam"/>
    <property type="match status" value="1"/>
</dbReference>
<dbReference type="InterPro" id="IPR053967">
    <property type="entry name" value="LlgE_F_G-like_D1"/>
</dbReference>
<dbReference type="STRING" id="485916.Dtox_0710"/>
<evidence type="ECO:0000313" key="7">
    <source>
        <dbReference type="Proteomes" id="UP000002217"/>
    </source>
</evidence>
<keyword evidence="7" id="KW-1185">Reference proteome</keyword>
<dbReference type="EMBL" id="CP001720">
    <property type="protein sequence ID" value="ACV61624.1"/>
    <property type="molecule type" value="Genomic_DNA"/>
</dbReference>
<dbReference type="InterPro" id="IPR020013">
    <property type="entry name" value="Flagellar_FlgE/F/G"/>
</dbReference>
<sequence length="255" mass="28219">MIRGIYSGAAGMNVLQEKMNVMANNLANVNTNGFKMDQAVVKSFNEQLINLIDTGKDIRKLRPIGNFCHGVTVDEINTYFTQGVFQQTGHDTDLALDGEGFFRVSGAEGDYYTRDGAFSLDNEGYLVTSRGYTLMGQNGPVMTEPGKNLKIGSDGKIYLDGVEQDTLDIKNFDDLQKLKKEGDNFFRVENEADAGVYDATNFTLKQGFLEKSNVELVNEMTDIIAVSRAYETSQKLMQVQDELLGKAVNNIGTIK</sequence>
<dbReference type="InterPro" id="IPR010930">
    <property type="entry name" value="Flg_bb/hook_C_dom"/>
</dbReference>
<dbReference type="PROSITE" id="PS00588">
    <property type="entry name" value="FLAGELLA_BB_ROD"/>
    <property type="match status" value="1"/>
</dbReference>
<comment type="subcellular location">
    <subcellularLocation>
        <location evidence="2">Bacterial flagellum basal body</location>
    </subcellularLocation>
</comment>
<dbReference type="Pfam" id="PF06429">
    <property type="entry name" value="Flg_bbr_C"/>
    <property type="match status" value="1"/>
</dbReference>
<dbReference type="InterPro" id="IPR037925">
    <property type="entry name" value="FlgE/F/G-like"/>
</dbReference>